<feature type="non-terminal residue" evidence="4">
    <location>
        <position position="1"/>
    </location>
</feature>
<dbReference type="PROSITE" id="PS51892">
    <property type="entry name" value="SUBTILASE"/>
    <property type="match status" value="1"/>
</dbReference>
<dbReference type="InterPro" id="IPR036852">
    <property type="entry name" value="Peptidase_S8/S53_dom_sf"/>
</dbReference>
<dbReference type="InterPro" id="IPR000209">
    <property type="entry name" value="Peptidase_S8/S53_dom"/>
</dbReference>
<name>U1NH22_9EURY</name>
<evidence type="ECO:0000259" key="3">
    <source>
        <dbReference type="Pfam" id="PF00082"/>
    </source>
</evidence>
<comment type="caution">
    <text evidence="1">Lacks conserved residue(s) required for the propagation of feature annotation.</text>
</comment>
<dbReference type="Gene3D" id="3.40.50.200">
    <property type="entry name" value="Peptidase S8/S53 domain"/>
    <property type="match status" value="1"/>
</dbReference>
<dbReference type="HOGENOM" id="CLU_759717_0_0_2"/>
<feature type="domain" description="Peptidase S8/S53" evidence="3">
    <location>
        <begin position="19"/>
        <end position="135"/>
    </location>
</feature>
<evidence type="ECO:0000256" key="1">
    <source>
        <dbReference type="PROSITE-ProRule" id="PRU01240"/>
    </source>
</evidence>
<dbReference type="GO" id="GO:0006508">
    <property type="term" value="P:proteolysis"/>
    <property type="evidence" value="ECO:0007669"/>
    <property type="project" value="InterPro"/>
</dbReference>
<evidence type="ECO:0000313" key="4">
    <source>
        <dbReference type="EMBL" id="ERG96435.1"/>
    </source>
</evidence>
<dbReference type="AlphaFoldDB" id="U1NH22"/>
<dbReference type="RefSeq" id="WP_021055900.1">
    <property type="nucleotide sequence ID" value="NZ_KE356561.1"/>
</dbReference>
<evidence type="ECO:0000256" key="2">
    <source>
        <dbReference type="SAM" id="MobiDB-lite"/>
    </source>
</evidence>
<reference evidence="4 5" key="1">
    <citation type="journal article" date="2013" name="PLoS ONE">
        <title>Assembly-driven community genomics of a hypersaline microbial ecosystem.</title>
        <authorList>
            <person name="Podell S."/>
            <person name="Ugalde J.A."/>
            <person name="Narasingarao P."/>
            <person name="Banfield J.F."/>
            <person name="Heidelberg K.B."/>
            <person name="Allen E.E."/>
        </authorList>
    </citation>
    <scope>NUCLEOTIDE SEQUENCE [LARGE SCALE GENOMIC DNA]</scope>
    <source>
        <strain evidence="5">J07HQW2</strain>
    </source>
</reference>
<dbReference type="PROSITE" id="PS00018">
    <property type="entry name" value="EF_HAND_1"/>
    <property type="match status" value="1"/>
</dbReference>
<dbReference type="eggNOG" id="arCOG06823">
    <property type="taxonomic scope" value="Archaea"/>
</dbReference>
<feature type="region of interest" description="Disordered" evidence="2">
    <location>
        <begin position="150"/>
        <end position="196"/>
    </location>
</feature>
<dbReference type="GO" id="GO:0004252">
    <property type="term" value="F:serine-type endopeptidase activity"/>
    <property type="evidence" value="ECO:0007669"/>
    <property type="project" value="InterPro"/>
</dbReference>
<dbReference type="SUPFAM" id="SSF52743">
    <property type="entry name" value="Subtilisin-like"/>
    <property type="match status" value="1"/>
</dbReference>
<feature type="compositionally biased region" description="Low complexity" evidence="2">
    <location>
        <begin position="175"/>
        <end position="189"/>
    </location>
</feature>
<comment type="similarity">
    <text evidence="1">Belongs to the peptidase S8 family.</text>
</comment>
<feature type="compositionally biased region" description="Pro residues" evidence="2">
    <location>
        <begin position="154"/>
        <end position="174"/>
    </location>
</feature>
<organism evidence="4 5">
    <name type="scientific">Haloquadratum walsbyi J07HQW2</name>
    <dbReference type="NCBI Taxonomy" id="1238425"/>
    <lineage>
        <taxon>Archaea</taxon>
        <taxon>Methanobacteriati</taxon>
        <taxon>Methanobacteriota</taxon>
        <taxon>Stenosarchaea group</taxon>
        <taxon>Halobacteria</taxon>
        <taxon>Halobacteriales</taxon>
        <taxon>Haloferacaceae</taxon>
        <taxon>Haloquadratum</taxon>
    </lineage>
</organism>
<dbReference type="Pfam" id="PF00082">
    <property type="entry name" value="Peptidase_S8"/>
    <property type="match status" value="1"/>
</dbReference>
<accession>U1NH22</accession>
<evidence type="ECO:0000313" key="5">
    <source>
        <dbReference type="Proteomes" id="UP000030710"/>
    </source>
</evidence>
<gene>
    <name evidence="4" type="ORF">J07HQW2_02914</name>
</gene>
<sequence length="364" mass="37125">IEVTVNSKTLSGMERNTPESSLIAPADVPETFTIAAYERSVNRIAPYSSRGPTDVGLQGIDVTGYTNIDVENGLYGITPFRFTGTSASAPYVGGVAALVEGADTGDPSPESLATTLRSTSDDIRGPGDDTISGSGVVNAVDAVESVSSITITPTPTPTQIPSPTPIPTTAPTPMPTSTSTPKPTQTVTPIPAPSDDITITRSSSATEVIPGAKVTVTTRVTNASGSVSINANYTPPVHSAQVTEVTVNGNTASPIISEATIDGGVVVSDNLDTGATVSITEELTVSETAETTHTITGNVTTDNTTASADALNISVIIPDTPAERYDSNGDGNIDIIELEQAGNDFASGELTIAELGQVGRAFAS</sequence>
<dbReference type="Proteomes" id="UP000030710">
    <property type="component" value="Unassembled WGS sequence"/>
</dbReference>
<dbReference type="EMBL" id="KE356561">
    <property type="protein sequence ID" value="ERG96435.1"/>
    <property type="molecule type" value="Genomic_DNA"/>
</dbReference>
<proteinExistence type="inferred from homology"/>
<dbReference type="STRING" id="1238425.J07HQW2_02914"/>
<protein>
    <recommendedName>
        <fullName evidence="3">Peptidase S8/S53 domain-containing protein</fullName>
    </recommendedName>
</protein>
<dbReference type="InterPro" id="IPR018247">
    <property type="entry name" value="EF_Hand_1_Ca_BS"/>
</dbReference>